<dbReference type="CDD" id="cd18793">
    <property type="entry name" value="SF2_C_SNF"/>
    <property type="match status" value="1"/>
</dbReference>
<organism evidence="12 13">
    <name type="scientific">Cylindrotheca closterium</name>
    <dbReference type="NCBI Taxonomy" id="2856"/>
    <lineage>
        <taxon>Eukaryota</taxon>
        <taxon>Sar</taxon>
        <taxon>Stramenopiles</taxon>
        <taxon>Ochrophyta</taxon>
        <taxon>Bacillariophyta</taxon>
        <taxon>Bacillariophyceae</taxon>
        <taxon>Bacillariophycidae</taxon>
        <taxon>Bacillariales</taxon>
        <taxon>Bacillariaceae</taxon>
        <taxon>Cylindrotheca</taxon>
    </lineage>
</organism>
<dbReference type="InterPro" id="IPR000330">
    <property type="entry name" value="SNF2_N"/>
</dbReference>
<evidence type="ECO:0000259" key="10">
    <source>
        <dbReference type="PROSITE" id="PS51192"/>
    </source>
</evidence>
<proteinExistence type="inferred from homology"/>
<evidence type="ECO:0000256" key="3">
    <source>
        <dbReference type="ARBA" id="ARBA00022741"/>
    </source>
</evidence>
<dbReference type="InterPro" id="IPR027417">
    <property type="entry name" value="P-loop_NTPase"/>
</dbReference>
<feature type="domain" description="Helicase C-terminal" evidence="11">
    <location>
        <begin position="550"/>
        <end position="713"/>
    </location>
</feature>
<feature type="compositionally biased region" description="Basic and acidic residues" evidence="9">
    <location>
        <begin position="167"/>
        <end position="184"/>
    </location>
</feature>
<dbReference type="PROSITE" id="PS51194">
    <property type="entry name" value="HELICASE_CTER"/>
    <property type="match status" value="1"/>
</dbReference>
<dbReference type="GO" id="GO:0005524">
    <property type="term" value="F:ATP binding"/>
    <property type="evidence" value="ECO:0007669"/>
    <property type="project" value="UniProtKB-KW"/>
</dbReference>
<keyword evidence="3" id="KW-0547">Nucleotide-binding</keyword>
<comment type="subcellular location">
    <subcellularLocation>
        <location evidence="1">Nucleus</location>
    </subcellularLocation>
</comment>
<evidence type="ECO:0000256" key="9">
    <source>
        <dbReference type="SAM" id="MobiDB-lite"/>
    </source>
</evidence>
<evidence type="ECO:0000256" key="8">
    <source>
        <dbReference type="ARBA" id="ARBA00023242"/>
    </source>
</evidence>
<name>A0AAD2JJN8_9STRA</name>
<keyword evidence="13" id="KW-1185">Reference proteome</keyword>
<sequence length="796" mass="89431">MDDPEQGSALPTSNEPNTEPTRSVDRTDDIVENNGANDDEKSVGADEEEALFVAMEKDEESKDALHPHPQPKDVKAAPKLLQSAIEQGQVNPDDSESDSEQPGSTISDSEPHHAHARTNQLDFLLNKASQYSDFITKDLEGLQAAMTENARRKIQKSEKRSKKRKADGKESSKKKSKKNSGEELKSALVKDAKVRAGSKPIFVQPLNLAPGCVLKDYQLEGVLWLASLFENGVSGILADEMGLGKTIQVISLIAHLLTQNVNGPFLVVAPLATLPNWVREFQKWLPSQPVIRYHGAAAERDAMMKGPLKSKERKNKTFPVIVTSFETAIRDQRQLSKLCPFTYVIVDEGHRLKNHRCMLIRSLKQLNAGNRLLLTGTPIQNTLDELWSLLNFVNPQIFDELTVFQSWFGFKDIGQSNRGATNEDVIVQEERKNQTVSKLHDILRPFLLRRVKKDVLSEMPPKKEIVVYSGMSKLQLGYADLIDKGVLRDELLRQGIEGGRNLSQTNKMMNHRKNVNHPFMFGEPIDPASGVHIGTSHPQLLVRASGKFALLDRMLQRLHKDGHQVLIFSQMTKVLNIIEDYLAFRNWRYCRIDGSTNIDDRQRAMDVFNAEKTSGENGTRNIRDDRCFVFMLSTRAGGLGINLTSADTCIIFDSDWNPHADSQAMDRCHRLGQTRPVAVYRLLTCNSVDIEMMEKQMSKKKLERMTIAGGDFRKAGRRSAGDMTFEKLQSLLESDIQDLQAKGADIEDIKISDEEFDMIMNRERLFESGETAISNEGKMYDILDTGSGDMLGSMMS</sequence>
<dbReference type="AlphaFoldDB" id="A0AAD2JJN8"/>
<dbReference type="GO" id="GO:0004386">
    <property type="term" value="F:helicase activity"/>
    <property type="evidence" value="ECO:0007669"/>
    <property type="project" value="UniProtKB-KW"/>
</dbReference>
<keyword evidence="8" id="KW-0539">Nucleus</keyword>
<dbReference type="SMART" id="SM00490">
    <property type="entry name" value="HELICc"/>
    <property type="match status" value="1"/>
</dbReference>
<keyword evidence="4" id="KW-0378">Hydrolase</keyword>
<dbReference type="SMART" id="SM00487">
    <property type="entry name" value="DEXDc"/>
    <property type="match status" value="1"/>
</dbReference>
<dbReference type="FunFam" id="3.40.50.10810:FF:000015">
    <property type="entry name" value="lymphoid-specific helicase isoform X1"/>
    <property type="match status" value="1"/>
</dbReference>
<reference evidence="12" key="1">
    <citation type="submission" date="2023-08" db="EMBL/GenBank/DDBJ databases">
        <authorList>
            <person name="Audoor S."/>
            <person name="Bilcke G."/>
        </authorList>
    </citation>
    <scope>NUCLEOTIDE SEQUENCE</scope>
</reference>
<keyword evidence="5" id="KW-0347">Helicase</keyword>
<dbReference type="InterPro" id="IPR014001">
    <property type="entry name" value="Helicase_ATP-bd"/>
</dbReference>
<evidence type="ECO:0000256" key="5">
    <source>
        <dbReference type="ARBA" id="ARBA00022806"/>
    </source>
</evidence>
<dbReference type="InterPro" id="IPR001650">
    <property type="entry name" value="Helicase_C-like"/>
</dbReference>
<feature type="region of interest" description="Disordered" evidence="9">
    <location>
        <begin position="149"/>
        <end position="184"/>
    </location>
</feature>
<dbReference type="InterPro" id="IPR049730">
    <property type="entry name" value="SNF2/RAD54-like_C"/>
</dbReference>
<evidence type="ECO:0000313" key="13">
    <source>
        <dbReference type="Proteomes" id="UP001295423"/>
    </source>
</evidence>
<dbReference type="Pfam" id="PF00271">
    <property type="entry name" value="Helicase_C"/>
    <property type="match status" value="1"/>
</dbReference>
<evidence type="ECO:0000256" key="7">
    <source>
        <dbReference type="ARBA" id="ARBA00023054"/>
    </source>
</evidence>
<dbReference type="Proteomes" id="UP001295423">
    <property type="component" value="Unassembled WGS sequence"/>
</dbReference>
<feature type="compositionally biased region" description="Basic and acidic residues" evidence="9">
    <location>
        <begin position="149"/>
        <end position="158"/>
    </location>
</feature>
<dbReference type="PANTHER" id="PTHR10799">
    <property type="entry name" value="SNF2/RAD54 HELICASE FAMILY"/>
    <property type="match status" value="1"/>
</dbReference>
<evidence type="ECO:0000256" key="2">
    <source>
        <dbReference type="ARBA" id="ARBA00007025"/>
    </source>
</evidence>
<feature type="compositionally biased region" description="Polar residues" evidence="9">
    <location>
        <begin position="9"/>
        <end position="21"/>
    </location>
</feature>
<protein>
    <recommendedName>
        <fullName evidence="14">Helicase</fullName>
    </recommendedName>
</protein>
<evidence type="ECO:0000256" key="4">
    <source>
        <dbReference type="ARBA" id="ARBA00022801"/>
    </source>
</evidence>
<evidence type="ECO:0000259" key="11">
    <source>
        <dbReference type="PROSITE" id="PS51194"/>
    </source>
</evidence>
<dbReference type="GO" id="GO:0005634">
    <property type="term" value="C:nucleus"/>
    <property type="evidence" value="ECO:0007669"/>
    <property type="project" value="UniProtKB-SubCell"/>
</dbReference>
<dbReference type="Gene3D" id="3.40.50.300">
    <property type="entry name" value="P-loop containing nucleotide triphosphate hydrolases"/>
    <property type="match status" value="1"/>
</dbReference>
<keyword evidence="7" id="KW-0175">Coiled coil</keyword>
<dbReference type="SUPFAM" id="SSF52540">
    <property type="entry name" value="P-loop containing nucleoside triphosphate hydrolases"/>
    <property type="match status" value="2"/>
</dbReference>
<dbReference type="EMBL" id="CAKOGP040001900">
    <property type="protein sequence ID" value="CAJ1955856.1"/>
    <property type="molecule type" value="Genomic_DNA"/>
</dbReference>
<feature type="domain" description="Helicase ATP-binding" evidence="10">
    <location>
        <begin position="226"/>
        <end position="396"/>
    </location>
</feature>
<evidence type="ECO:0008006" key="14">
    <source>
        <dbReference type="Google" id="ProtNLM"/>
    </source>
</evidence>
<feature type="compositionally biased region" description="Basic and acidic residues" evidence="9">
    <location>
        <begin position="55"/>
        <end position="76"/>
    </location>
</feature>
<comment type="caution">
    <text evidence="12">The sequence shown here is derived from an EMBL/GenBank/DDBJ whole genome shotgun (WGS) entry which is preliminary data.</text>
</comment>
<dbReference type="GO" id="GO:0016787">
    <property type="term" value="F:hydrolase activity"/>
    <property type="evidence" value="ECO:0007669"/>
    <property type="project" value="UniProtKB-KW"/>
</dbReference>
<evidence type="ECO:0000313" key="12">
    <source>
        <dbReference type="EMBL" id="CAJ1955856.1"/>
    </source>
</evidence>
<dbReference type="InterPro" id="IPR038718">
    <property type="entry name" value="SNF2-like_sf"/>
</dbReference>
<evidence type="ECO:0000256" key="1">
    <source>
        <dbReference type="ARBA" id="ARBA00004123"/>
    </source>
</evidence>
<evidence type="ECO:0000256" key="6">
    <source>
        <dbReference type="ARBA" id="ARBA00022840"/>
    </source>
</evidence>
<gene>
    <name evidence="12" type="ORF">CYCCA115_LOCUS15955</name>
</gene>
<accession>A0AAD2JJN8</accession>
<dbReference type="Gene3D" id="3.40.50.10810">
    <property type="entry name" value="Tandem AAA-ATPase domain"/>
    <property type="match status" value="1"/>
</dbReference>
<keyword evidence="6" id="KW-0067">ATP-binding</keyword>
<comment type="similarity">
    <text evidence="2">Belongs to the SNF2/RAD54 helicase family.</text>
</comment>
<dbReference type="PROSITE" id="PS51192">
    <property type="entry name" value="HELICASE_ATP_BIND_1"/>
    <property type="match status" value="1"/>
</dbReference>
<feature type="region of interest" description="Disordered" evidence="9">
    <location>
        <begin position="1"/>
        <end position="115"/>
    </location>
</feature>
<dbReference type="Pfam" id="PF00176">
    <property type="entry name" value="SNF2-rel_dom"/>
    <property type="match status" value="1"/>
</dbReference>